<reference evidence="7" key="2">
    <citation type="submission" date="2011-08" db="EMBL/GenBank/DDBJ databases">
        <title>The genomic sequence of the Chinese hamster ovary CHO-K1 cell line.</title>
        <authorList>
            <person name="Xu X."/>
            <person name="Nagarajan H."/>
            <person name="Lewis N.E."/>
            <person name="Pan S."/>
            <person name="Cai Z."/>
            <person name="Liu X."/>
            <person name="Chen W."/>
            <person name="Xie M."/>
            <person name="Wang W."/>
            <person name="Hammond S."/>
            <person name="Andersen M.R."/>
            <person name="Neff N."/>
            <person name="Passarelli B."/>
            <person name="Koh W."/>
            <person name="Fan C.H."/>
            <person name="Wang J."/>
            <person name="Gui Y."/>
            <person name="Lee K.H."/>
            <person name="Betenbaugh M.J."/>
            <person name="Quake S.R."/>
            <person name="Famili I."/>
            <person name="Palsson B.O."/>
            <person name="Wang J."/>
        </authorList>
    </citation>
    <scope>NUCLEOTIDE SEQUENCE</scope>
</reference>
<dbReference type="PANTHER" id="PTHR44830:SF1">
    <property type="entry name" value="TR-TYPE G DOMAIN-CONTAINING PROTEIN"/>
    <property type="match status" value="1"/>
</dbReference>
<comment type="similarity">
    <text evidence="1">Belongs to the TRAFAC class translation factor GTPase superfamily. Classic translation factor GTPase family. EF-Tu/EF-1A subfamily.</text>
</comment>
<dbReference type="Proteomes" id="UP000001075">
    <property type="component" value="Unassembled WGS sequence"/>
</dbReference>
<reference evidence="9" key="1">
    <citation type="journal article" date="2011" name="Nat. Biotechnol.">
        <title>The genomic sequence of the Chinese hamster ovary (CHO)-K1 cell line.</title>
        <authorList>
            <person name="Xu X."/>
            <person name="Nagarajan H."/>
            <person name="Lewis N.E."/>
            <person name="Pan S."/>
            <person name="Cai Z."/>
            <person name="Liu X."/>
            <person name="Chen W."/>
            <person name="Xie M."/>
            <person name="Wang W."/>
            <person name="Hammond S."/>
            <person name="Andersen M.R."/>
            <person name="Neff N."/>
            <person name="Passarelli B."/>
            <person name="Koh W."/>
            <person name="Fan H.C."/>
            <person name="Wang J."/>
            <person name="Gui Y."/>
            <person name="Lee K.H."/>
            <person name="Betenbaugh M.J."/>
            <person name="Quake S.R."/>
            <person name="Famili I."/>
            <person name="Palsson B.O."/>
            <person name="Wang J."/>
        </authorList>
    </citation>
    <scope>NUCLEOTIDE SEQUENCE [LARGE SCALE GENOMIC DNA]</scope>
    <source>
        <strain evidence="9">CHO K1 cell line</strain>
    </source>
</reference>
<dbReference type="GO" id="GO:0005525">
    <property type="term" value="F:GTP binding"/>
    <property type="evidence" value="ECO:0007669"/>
    <property type="project" value="UniProtKB-KW"/>
</dbReference>
<evidence type="ECO:0000256" key="5">
    <source>
        <dbReference type="ARBA" id="ARBA00023134"/>
    </source>
</evidence>
<evidence type="ECO:0000313" key="9">
    <source>
        <dbReference type="Proteomes" id="UP000001075"/>
    </source>
</evidence>
<organism evidence="7 9">
    <name type="scientific">Cricetulus griseus</name>
    <name type="common">Chinese hamster</name>
    <name type="synonym">Cricetulus barabensis griseus</name>
    <dbReference type="NCBI Taxonomy" id="10029"/>
    <lineage>
        <taxon>Eukaryota</taxon>
        <taxon>Metazoa</taxon>
        <taxon>Chordata</taxon>
        <taxon>Craniata</taxon>
        <taxon>Vertebrata</taxon>
        <taxon>Euteleostomi</taxon>
        <taxon>Mammalia</taxon>
        <taxon>Eutheria</taxon>
        <taxon>Euarchontoglires</taxon>
        <taxon>Glires</taxon>
        <taxon>Rodentia</taxon>
        <taxon>Myomorpha</taxon>
        <taxon>Muroidea</taxon>
        <taxon>Cricetidae</taxon>
        <taxon>Cricetinae</taxon>
        <taxon>Cricetulus</taxon>
    </lineage>
</organism>
<dbReference type="STRING" id="10029.G3GZK1"/>
<gene>
    <name evidence="8" type="ORF">H671_5g13946</name>
    <name evidence="7" type="ORF">I79_003275</name>
</gene>
<dbReference type="AlphaFoldDB" id="G3GZK1"/>
<dbReference type="SUPFAM" id="SSF50465">
    <property type="entry name" value="EF-Tu/eEF-1alpha/eIF2-gamma C-terminal domain"/>
    <property type="match status" value="1"/>
</dbReference>
<name>G3GZK1_CRIGR</name>
<keyword evidence="4" id="KW-0648">Protein biosynthesis</keyword>
<dbReference type="Pfam" id="PF22594">
    <property type="entry name" value="GTP-eEF1A_C"/>
    <property type="match status" value="1"/>
</dbReference>
<keyword evidence="3 7" id="KW-0251">Elongation factor</keyword>
<dbReference type="FunFam" id="2.40.30.10:FF:000005">
    <property type="entry name" value="Elongation factor 1-alpha"/>
    <property type="match status" value="1"/>
</dbReference>
<evidence type="ECO:0000256" key="2">
    <source>
        <dbReference type="ARBA" id="ARBA00022741"/>
    </source>
</evidence>
<evidence type="ECO:0000313" key="7">
    <source>
        <dbReference type="EMBL" id="EGV93281.1"/>
    </source>
</evidence>
<sequence length="144" mass="15167">MSERGNVASDSKNDPPMEAAGFTAQVIILNHPGQISAGYASVLDCHTAHIASKFAELKEKIDCLSGKKLEDGPKFLKSGDAAIVGMVPGKPMCVESISDYPPLGRFAVHDMRQTAAVDIFKAVDKKAAGAGKVTNSAQKPQKAK</sequence>
<keyword evidence="8" id="KW-0378">Hydrolase</keyword>
<dbReference type="EMBL" id="KE676605">
    <property type="protein sequence ID" value="ERE73789.1"/>
    <property type="molecule type" value="Genomic_DNA"/>
</dbReference>
<accession>G3GZK1</accession>
<keyword evidence="2" id="KW-0547">Nucleotide-binding</keyword>
<dbReference type="EC" id="3.6.5.3" evidence="8"/>
<feature type="domain" description="GTP-eEF1A C-terminal" evidence="6">
    <location>
        <begin position="22"/>
        <end position="117"/>
    </location>
</feature>
<dbReference type="InterPro" id="IPR054696">
    <property type="entry name" value="GTP-eEF1A_C"/>
</dbReference>
<proteinExistence type="inferred from homology"/>
<evidence type="ECO:0000259" key="6">
    <source>
        <dbReference type="Pfam" id="PF22594"/>
    </source>
</evidence>
<dbReference type="Proteomes" id="UP000030759">
    <property type="component" value="Unassembled WGS sequence"/>
</dbReference>
<reference evidence="10" key="3">
    <citation type="journal article" date="2013" name="Nat. Biotechnol.">
        <title>Chinese hamster genome sequenced from sorted chromosomes.</title>
        <authorList>
            <person name="Brinkrolf K."/>
            <person name="Rupp O."/>
            <person name="Laux H."/>
            <person name="Kollin F."/>
            <person name="Ernst W."/>
            <person name="Linke B."/>
            <person name="Kofler R."/>
            <person name="Romand S."/>
            <person name="Hesse F."/>
            <person name="Budach W.E."/>
            <person name="Galosy S."/>
            <person name="Muller D."/>
            <person name="Noll T."/>
            <person name="Wienberg J."/>
            <person name="Jostock T."/>
            <person name="Leonard M."/>
            <person name="Grillari J."/>
            <person name="Tauch A."/>
            <person name="Goesmann A."/>
            <person name="Helk B."/>
            <person name="Mott J.E."/>
            <person name="Puhler A."/>
            <person name="Borth N."/>
        </authorList>
    </citation>
    <scope>NUCLEOTIDE SEQUENCE [LARGE SCALE GENOMIC DNA]</scope>
    <source>
        <strain evidence="10">17A/GY</strain>
    </source>
</reference>
<dbReference type="InterPro" id="IPR009001">
    <property type="entry name" value="Transl_elong_EF1A/Init_IF2_C"/>
</dbReference>
<dbReference type="GO" id="GO:0016787">
    <property type="term" value="F:hydrolase activity"/>
    <property type="evidence" value="ECO:0007669"/>
    <property type="project" value="UniProtKB-KW"/>
</dbReference>
<evidence type="ECO:0000313" key="10">
    <source>
        <dbReference type="Proteomes" id="UP000030759"/>
    </source>
</evidence>
<dbReference type="PANTHER" id="PTHR44830">
    <property type="entry name" value="ELONGATION FACTOR 1 ALPHA"/>
    <property type="match status" value="1"/>
</dbReference>
<reference evidence="8" key="4">
    <citation type="submission" date="2013-03" db="EMBL/GenBank/DDBJ databases">
        <title>Chinese hamster genome sequenced from sorted chromosomes.</title>
        <authorList>
            <person name="Brinkrolf K."/>
            <person name="Rupp O."/>
            <person name="Laux H."/>
            <person name="Kollin F."/>
            <person name="Ernst W."/>
            <person name="Linke B."/>
            <person name="Kofler R."/>
            <person name="Romand S."/>
            <person name="Hesse F."/>
            <person name="Budach W.E."/>
            <person name="Galosy S."/>
            <person name="Muller D."/>
            <person name="Noll T."/>
            <person name="Wienberg J."/>
            <person name="Jostock T."/>
            <person name="Leonard M."/>
            <person name="Grillari J."/>
            <person name="Tauch A."/>
            <person name="Goesmann A."/>
            <person name="Helk B."/>
            <person name="Mott J.E."/>
            <person name="Puehler A."/>
            <person name="Borth N."/>
        </authorList>
    </citation>
    <scope>NUCLEOTIDE SEQUENCE</scope>
    <source>
        <strain evidence="8">17A/GY</strain>
    </source>
</reference>
<evidence type="ECO:0000256" key="3">
    <source>
        <dbReference type="ARBA" id="ARBA00022768"/>
    </source>
</evidence>
<evidence type="ECO:0000313" key="8">
    <source>
        <dbReference type="EMBL" id="ERE73789.1"/>
    </source>
</evidence>
<evidence type="ECO:0000256" key="4">
    <source>
        <dbReference type="ARBA" id="ARBA00022917"/>
    </source>
</evidence>
<dbReference type="Gene3D" id="2.40.30.10">
    <property type="entry name" value="Translation factors"/>
    <property type="match status" value="1"/>
</dbReference>
<dbReference type="CDD" id="cd03705">
    <property type="entry name" value="EF1_alpha_III"/>
    <property type="match status" value="1"/>
</dbReference>
<dbReference type="GO" id="GO:0003746">
    <property type="term" value="F:translation elongation factor activity"/>
    <property type="evidence" value="ECO:0007669"/>
    <property type="project" value="UniProtKB-KW"/>
</dbReference>
<keyword evidence="5" id="KW-0342">GTP-binding</keyword>
<protein>
    <submittedName>
        <fullName evidence="7">Elongation factor 1-alpha 1</fullName>
        <ecNumber evidence="8">3.6.5.3</ecNumber>
    </submittedName>
</protein>
<evidence type="ECO:0000256" key="1">
    <source>
        <dbReference type="ARBA" id="ARBA00007249"/>
    </source>
</evidence>
<dbReference type="EMBL" id="JH000079">
    <property type="protein sequence ID" value="EGV93281.1"/>
    <property type="molecule type" value="Genomic_DNA"/>
</dbReference>